<evidence type="ECO:0000313" key="3">
    <source>
        <dbReference type="Proteomes" id="UP000018208"/>
    </source>
</evidence>
<evidence type="ECO:0000313" key="1">
    <source>
        <dbReference type="EMBL" id="EST47992.1"/>
    </source>
</evidence>
<sequence length="275" mass="32491">MDNNTYDDPNRYLLAIAQYVSKIHTSLPSVQLLMSNHSLLHQYVQSIKVDWHKIAQDLQINRNKIYHWYYETYLRHVTQDKIEKEDKAEMTQLIVEAIISRRILDPTFQQQLKSEVFGDRKVHRADFSMTYNNIIRTKVVKEMIQKHNLQLPGKRTGQSNFQSRAISPGQSFIADVVPVPAQSYMVSPPQFPNIIIPNIPIQQQNQQFAAFNERYKFEPFKDEEVQYFLNNCPSPQLETRDLSIEPQSFEFMTFQDEANNFPWDQLTYKLEVLKK</sequence>
<protein>
    <submittedName>
        <fullName evidence="1">Uncharacterized protein</fullName>
    </submittedName>
</protein>
<dbReference type="Proteomes" id="UP000018208">
    <property type="component" value="Unassembled WGS sequence"/>
</dbReference>
<dbReference type="AlphaFoldDB" id="V6LTL7"/>
<dbReference type="OrthoDB" id="10256794at2759"/>
<gene>
    <name evidence="1" type="ORF">SS50377_11910</name>
    <name evidence="2" type="ORF">SS50377_22962</name>
</gene>
<reference evidence="1 2" key="1">
    <citation type="journal article" date="2014" name="PLoS Genet.">
        <title>The Genome of Spironucleus salmonicida Highlights a Fish Pathogen Adapted to Fluctuating Environments.</title>
        <authorList>
            <person name="Xu F."/>
            <person name="Jerlstrom-Hultqvist J."/>
            <person name="Einarsson E."/>
            <person name="Astvaldsson A."/>
            <person name="Svard S.G."/>
            <person name="Andersson J.O."/>
        </authorList>
    </citation>
    <scope>NUCLEOTIDE SEQUENCE</scope>
    <source>
        <strain evidence="2">ATCC 50377</strain>
    </source>
</reference>
<dbReference type="VEuPathDB" id="GiardiaDB:SS50377_22962"/>
<proteinExistence type="predicted"/>
<organism evidence="1">
    <name type="scientific">Spironucleus salmonicida</name>
    <dbReference type="NCBI Taxonomy" id="348837"/>
    <lineage>
        <taxon>Eukaryota</taxon>
        <taxon>Metamonada</taxon>
        <taxon>Diplomonadida</taxon>
        <taxon>Hexamitidae</taxon>
        <taxon>Hexamitinae</taxon>
        <taxon>Spironucleus</taxon>
    </lineage>
</organism>
<keyword evidence="3" id="KW-1185">Reference proteome</keyword>
<name>V6LTL7_9EUKA</name>
<dbReference type="EMBL" id="AUWU02000003">
    <property type="protein sequence ID" value="KAH0575332.1"/>
    <property type="molecule type" value="Genomic_DNA"/>
</dbReference>
<reference evidence="2" key="2">
    <citation type="submission" date="2020-12" db="EMBL/GenBank/DDBJ databases">
        <title>New Spironucleus salmonicida genome in near-complete chromosomes.</title>
        <authorList>
            <person name="Xu F."/>
            <person name="Kurt Z."/>
            <person name="Jimenez-Gonzalez A."/>
            <person name="Astvaldsson A."/>
            <person name="Andersson J.O."/>
            <person name="Svard S.G."/>
        </authorList>
    </citation>
    <scope>NUCLEOTIDE SEQUENCE</scope>
    <source>
        <strain evidence="2">ATCC 50377</strain>
    </source>
</reference>
<evidence type="ECO:0000313" key="2">
    <source>
        <dbReference type="EMBL" id="KAH0575332.1"/>
    </source>
</evidence>
<dbReference type="EMBL" id="KI546014">
    <property type="protein sequence ID" value="EST47992.1"/>
    <property type="molecule type" value="Genomic_DNA"/>
</dbReference>
<accession>V6LTL7</accession>